<evidence type="ECO:0000313" key="4">
    <source>
        <dbReference type="EMBL" id="GIN61770.1"/>
    </source>
</evidence>
<proteinExistence type="inferred from homology"/>
<keyword evidence="2" id="KW-0812">Transmembrane</keyword>
<organism evidence="4 5">
    <name type="scientific">Robertmurraya siralis</name>
    <dbReference type="NCBI Taxonomy" id="77777"/>
    <lineage>
        <taxon>Bacteria</taxon>
        <taxon>Bacillati</taxon>
        <taxon>Bacillota</taxon>
        <taxon>Bacilli</taxon>
        <taxon>Bacillales</taxon>
        <taxon>Bacillaceae</taxon>
        <taxon>Robertmurraya</taxon>
    </lineage>
</organism>
<dbReference type="InterPro" id="IPR050154">
    <property type="entry name" value="UbiB_kinase"/>
</dbReference>
<evidence type="ECO:0000256" key="2">
    <source>
        <dbReference type="SAM" id="Phobius"/>
    </source>
</evidence>
<comment type="similarity">
    <text evidence="1">Belongs to the protein kinase superfamily. ADCK protein kinase family.</text>
</comment>
<dbReference type="InterPro" id="IPR000719">
    <property type="entry name" value="Prot_kinase_dom"/>
</dbReference>
<dbReference type="GO" id="GO:0004672">
    <property type="term" value="F:protein kinase activity"/>
    <property type="evidence" value="ECO:0007669"/>
    <property type="project" value="InterPro"/>
</dbReference>
<dbReference type="AlphaFoldDB" id="A0A919WGW9"/>
<comment type="caution">
    <text evidence="4">The sequence shown here is derived from an EMBL/GenBank/DDBJ whole genome shotgun (WGS) entry which is preliminary data.</text>
</comment>
<dbReference type="PANTHER" id="PTHR10566">
    <property type="entry name" value="CHAPERONE-ACTIVITY OF BC1 COMPLEX CABC1 -RELATED"/>
    <property type="match status" value="1"/>
</dbReference>
<reference evidence="4" key="1">
    <citation type="submission" date="2021-03" db="EMBL/GenBank/DDBJ databases">
        <title>Antimicrobial resistance genes in bacteria isolated from Japanese honey, and their potential for conferring macrolide and lincosamide resistance in the American foulbrood pathogen Paenibacillus larvae.</title>
        <authorList>
            <person name="Okamoto M."/>
            <person name="Kumagai M."/>
            <person name="Kanamori H."/>
            <person name="Takamatsu D."/>
        </authorList>
    </citation>
    <scope>NUCLEOTIDE SEQUENCE</scope>
    <source>
        <strain evidence="4">J27TS8</strain>
    </source>
</reference>
<dbReference type="GO" id="GO:0005524">
    <property type="term" value="F:ATP binding"/>
    <property type="evidence" value="ECO:0007669"/>
    <property type="project" value="InterPro"/>
</dbReference>
<sequence length="538" mass="62214">MATKNRVVRMTKILALAFTIFLKISWYRIRKKSPAEWDKLWEESGIKFRKTLFELEGLLIKIGQILSTRADFLPPTFIKQIEDLTDHVPPSSWNDIEKILKNEWGSAYESGFQTIEKEAVASASIGEVYKGILSDGREVAIKIKRPHIDVIISTDFSTLKIVIWFANHLVPLPKGFIDFDILYQELKEVIEREVDYRHEMKTQLYFKKRFEDYDYVQIPSLFPELSTSKILVMEWIEGEKIIQAAKLVGDEAYGRELSQRLIELFLPQWLEPGIFHADPHPGNVLITNTGKIALLDFGMIGEVTKKDASYFQGLIESILAKDYRKAVQCLTELGFILREAESKTIEKLLAEMLSYQPKQFSELDIVALKLEVTALIHQLPIQVPSRFVFLGRAFMTIEGIVAQLAQEEDVLELTKPVFVKWLRKNGHSSWSVVWQWIRSSPIFSFFHGVNNFLDSPQKLEELKELEQRRAFRFTQYENFKKQAFQLLCLGLAGVGVGIYTSHILITSIAAGISTVAFFIYIRSYLKQKQWLKFMHVKR</sequence>
<dbReference type="CDD" id="cd05121">
    <property type="entry name" value="ABC1_ADCK3-like"/>
    <property type="match status" value="1"/>
</dbReference>
<dbReference type="Gene3D" id="1.10.510.10">
    <property type="entry name" value="Transferase(Phosphotransferase) domain 1"/>
    <property type="match status" value="1"/>
</dbReference>
<dbReference type="RefSeq" id="WP_212933504.1">
    <property type="nucleotide sequence ID" value="NZ_BORC01000002.1"/>
</dbReference>
<feature type="transmembrane region" description="Helical" evidence="2">
    <location>
        <begin position="12"/>
        <end position="29"/>
    </location>
</feature>
<gene>
    <name evidence="4" type="ORF">J27TS8_17630</name>
</gene>
<dbReference type="EMBL" id="BORC01000002">
    <property type="protein sequence ID" value="GIN61770.1"/>
    <property type="molecule type" value="Genomic_DNA"/>
</dbReference>
<evidence type="ECO:0000313" key="5">
    <source>
        <dbReference type="Proteomes" id="UP000682111"/>
    </source>
</evidence>
<dbReference type="PANTHER" id="PTHR10566:SF113">
    <property type="entry name" value="PROTEIN ACTIVITY OF BC1 COMPLEX KINASE 7, CHLOROPLASTIC"/>
    <property type="match status" value="1"/>
</dbReference>
<dbReference type="InterPro" id="IPR011009">
    <property type="entry name" value="Kinase-like_dom_sf"/>
</dbReference>
<keyword evidence="2" id="KW-0472">Membrane</keyword>
<dbReference type="SUPFAM" id="SSF56112">
    <property type="entry name" value="Protein kinase-like (PK-like)"/>
    <property type="match status" value="1"/>
</dbReference>
<dbReference type="Pfam" id="PF03109">
    <property type="entry name" value="ABC1"/>
    <property type="match status" value="1"/>
</dbReference>
<protein>
    <recommendedName>
        <fullName evidence="3">Protein kinase domain-containing protein</fullName>
    </recommendedName>
</protein>
<dbReference type="Proteomes" id="UP000682111">
    <property type="component" value="Unassembled WGS sequence"/>
</dbReference>
<feature type="transmembrane region" description="Helical" evidence="2">
    <location>
        <begin position="505"/>
        <end position="525"/>
    </location>
</feature>
<keyword evidence="2" id="KW-1133">Transmembrane helix</keyword>
<dbReference type="InterPro" id="IPR004147">
    <property type="entry name" value="ABC1_dom"/>
</dbReference>
<evidence type="ECO:0000256" key="1">
    <source>
        <dbReference type="ARBA" id="ARBA00009670"/>
    </source>
</evidence>
<name>A0A919WGW9_9BACI</name>
<accession>A0A919WGW9</accession>
<keyword evidence="5" id="KW-1185">Reference proteome</keyword>
<dbReference type="PROSITE" id="PS50011">
    <property type="entry name" value="PROTEIN_KINASE_DOM"/>
    <property type="match status" value="1"/>
</dbReference>
<feature type="domain" description="Protein kinase" evidence="3">
    <location>
        <begin position="114"/>
        <end position="443"/>
    </location>
</feature>
<evidence type="ECO:0000259" key="3">
    <source>
        <dbReference type="PROSITE" id="PS50011"/>
    </source>
</evidence>